<proteinExistence type="predicted"/>
<sequence length="268" mass="29805">MALTKEIIKNNIIRFVSEYDQEGQLKDKWRTPLVGFADANHPDFPKLRELVHPEHEMPWDVLSGAKIVIACFVPFTEKIAGGNAGEGLASSDWALCYEETNAMFPRLNGRIISLLKENGYRAAVSKEASVFDREKITSRWSQRHVARLAGLGTFGLNNMLITEMGCCGRLCTVVTDLDAEPDQPIAEEYCLYKRKGACMACVRRCPTGALTEEGFRRNVCFARCRENAKVYTQFGNSYASAAGREAEDSGSEVCGKCLVKLPCTMKKP</sequence>
<evidence type="ECO:0000313" key="1">
    <source>
        <dbReference type="EMBL" id="MPM15299.1"/>
    </source>
</evidence>
<dbReference type="PANTHER" id="PTHR42827:SF1">
    <property type="entry name" value="IRON-SULFUR CLUSTER-BINDING PROTEIN"/>
    <property type="match status" value="1"/>
</dbReference>
<organism evidence="1">
    <name type="scientific">bioreactor metagenome</name>
    <dbReference type="NCBI Taxonomy" id="1076179"/>
    <lineage>
        <taxon>unclassified sequences</taxon>
        <taxon>metagenomes</taxon>
        <taxon>ecological metagenomes</taxon>
    </lineage>
</organism>
<reference evidence="1" key="1">
    <citation type="submission" date="2019-08" db="EMBL/GenBank/DDBJ databases">
        <authorList>
            <person name="Kucharzyk K."/>
            <person name="Murdoch R.W."/>
            <person name="Higgins S."/>
            <person name="Loffler F."/>
        </authorList>
    </citation>
    <scope>NUCLEOTIDE SEQUENCE</scope>
</reference>
<dbReference type="EMBL" id="VSSQ01002421">
    <property type="protein sequence ID" value="MPM15299.1"/>
    <property type="molecule type" value="Genomic_DNA"/>
</dbReference>
<comment type="caution">
    <text evidence="1">The sequence shown here is derived from an EMBL/GenBank/DDBJ whole genome shotgun (WGS) entry which is preliminary data.</text>
</comment>
<dbReference type="GO" id="GO:0052693">
    <property type="term" value="F:epoxyqueuosine reductase activity"/>
    <property type="evidence" value="ECO:0007669"/>
    <property type="project" value="UniProtKB-EC"/>
</dbReference>
<accession>A0A644XGR6</accession>
<protein>
    <submittedName>
        <fullName evidence="1">Epoxyqueuosine reductase</fullName>
        <ecNumber evidence="1">1.17.99.6</ecNumber>
    </submittedName>
</protein>
<name>A0A644XGR6_9ZZZZ</name>
<dbReference type="EC" id="1.17.99.6" evidence="1"/>
<dbReference type="SUPFAM" id="SSF54862">
    <property type="entry name" value="4Fe-4S ferredoxins"/>
    <property type="match status" value="1"/>
</dbReference>
<dbReference type="AlphaFoldDB" id="A0A644XGR6"/>
<dbReference type="PANTHER" id="PTHR42827">
    <property type="entry name" value="IRON-SULFUR CLUSTER-BINDING PROTEIN-RELATED"/>
    <property type="match status" value="1"/>
</dbReference>
<keyword evidence="1" id="KW-0560">Oxidoreductase</keyword>
<gene>
    <name evidence="1" type="primary">queG_30</name>
    <name evidence="1" type="ORF">SDC9_61667</name>
</gene>